<sequence>MTLLLQRWQSDPDDRQAASHLAAAVYAQLRQLAASRLRHEPHTVSTPTDLVHELWLRLKPSALRTDSRAHFFKLASLSLRHLLVDRARERLAAKRGGGVECVSLRWASNDASFTDPRLLDLDAALDRLRQQHARHADVVQLRCFAGLALDEIGEVLDISLATVKRDWTFATAWLADAMREEA</sequence>
<dbReference type="NCBIfam" id="TIGR02999">
    <property type="entry name" value="Sig-70_X6"/>
    <property type="match status" value="1"/>
</dbReference>
<gene>
    <name evidence="2" type="ORF">WB794_01375</name>
</gene>
<dbReference type="InterPro" id="IPR013324">
    <property type="entry name" value="RNA_pol_sigma_r3/r4-like"/>
</dbReference>
<evidence type="ECO:0000313" key="3">
    <source>
        <dbReference type="Proteomes" id="UP001364472"/>
    </source>
</evidence>
<dbReference type="EMBL" id="JBBDHC010000002">
    <property type="protein sequence ID" value="MEJ1248331.1"/>
    <property type="molecule type" value="Genomic_DNA"/>
</dbReference>
<dbReference type="Gene3D" id="1.10.10.10">
    <property type="entry name" value="Winged helix-like DNA-binding domain superfamily/Winged helix DNA-binding domain"/>
    <property type="match status" value="1"/>
</dbReference>
<dbReference type="InterPro" id="IPR011517">
    <property type="entry name" value="RNA_pol_sigma70_ECF-like"/>
</dbReference>
<dbReference type="RefSeq" id="WP_337334053.1">
    <property type="nucleotide sequence ID" value="NZ_JBBDHC010000002.1"/>
</dbReference>
<protein>
    <submittedName>
        <fullName evidence="2">ECF-type sigma factor</fullName>
    </submittedName>
</protein>
<organism evidence="2 3">
    <name type="scientific">Denitratimonas tolerans</name>
    <dbReference type="NCBI Taxonomy" id="1338420"/>
    <lineage>
        <taxon>Bacteria</taxon>
        <taxon>Pseudomonadati</taxon>
        <taxon>Pseudomonadota</taxon>
        <taxon>Gammaproteobacteria</taxon>
        <taxon>Lysobacterales</taxon>
        <taxon>Lysobacteraceae</taxon>
        <taxon>Denitratimonas</taxon>
    </lineage>
</organism>
<name>A0AAW9R0J6_9GAMM</name>
<dbReference type="InterPro" id="IPR036388">
    <property type="entry name" value="WH-like_DNA-bd_sf"/>
</dbReference>
<reference evidence="2 3" key="1">
    <citation type="journal article" date="2016" name="Antonie Van Leeuwenhoek">
        <title>Denitratimonas tolerans gen. nov., sp. nov., a denitrifying bacterium isolated from a bioreactor for tannery wastewater treatment.</title>
        <authorList>
            <person name="Han S.I."/>
            <person name="Kim J.O."/>
            <person name="Lee Y.R."/>
            <person name="Ekpeghere K.I."/>
            <person name="Koh S.C."/>
            <person name="Whang K.S."/>
        </authorList>
    </citation>
    <scope>NUCLEOTIDE SEQUENCE [LARGE SCALE GENOMIC DNA]</scope>
    <source>
        <strain evidence="2 3">KACC 17565</strain>
    </source>
</reference>
<proteinExistence type="predicted"/>
<dbReference type="Proteomes" id="UP001364472">
    <property type="component" value="Unassembled WGS sequence"/>
</dbReference>
<dbReference type="Pfam" id="PF07638">
    <property type="entry name" value="Sigma70_ECF"/>
    <property type="match status" value="1"/>
</dbReference>
<feature type="domain" description="RNA polymerase sigma-70 ECF-like HTH" evidence="1">
    <location>
        <begin position="10"/>
        <end position="179"/>
    </location>
</feature>
<dbReference type="SUPFAM" id="SSF88659">
    <property type="entry name" value="Sigma3 and sigma4 domains of RNA polymerase sigma factors"/>
    <property type="match status" value="1"/>
</dbReference>
<dbReference type="InterPro" id="IPR053812">
    <property type="entry name" value="HTH_Sigma70_ECF-like"/>
</dbReference>
<evidence type="ECO:0000313" key="2">
    <source>
        <dbReference type="EMBL" id="MEJ1248331.1"/>
    </source>
</evidence>
<dbReference type="AlphaFoldDB" id="A0AAW9R0J6"/>
<accession>A0AAW9R0J6</accession>
<keyword evidence="3" id="KW-1185">Reference proteome</keyword>
<comment type="caution">
    <text evidence="2">The sequence shown here is derived from an EMBL/GenBank/DDBJ whole genome shotgun (WGS) entry which is preliminary data.</text>
</comment>
<evidence type="ECO:0000259" key="1">
    <source>
        <dbReference type="Pfam" id="PF07638"/>
    </source>
</evidence>